<comment type="caution">
    <text evidence="1">The sequence shown here is derived from an EMBL/GenBank/DDBJ whole genome shotgun (WGS) entry which is preliminary data.</text>
</comment>
<evidence type="ECO:0000313" key="2">
    <source>
        <dbReference type="Proteomes" id="UP000185568"/>
    </source>
</evidence>
<dbReference type="AlphaFoldDB" id="A0A1Q8Q329"/>
<dbReference type="Proteomes" id="UP000185568">
    <property type="component" value="Unassembled WGS sequence"/>
</dbReference>
<proteinExistence type="predicted"/>
<dbReference type="OrthoDB" id="5291305at2"/>
<accession>A0A1Q8Q329</accession>
<sequence length="379" mass="42456">MAGTAKPIVSGLKQEAQYTHIGGDLYDVQTGSGLFDGTQVNEWNTNKVAYWNAAGTYVEVDILSNKVNIWRSGTTTWPTYTGAFVIKKWNESTLVYDDVTSSYPQAITAINETQWEKTISDLPKGKYRFEYSSALRMDSEWYIELNTSNKTLIFNGGEYKKYDDATTSWVSVSTTTPTQAQFESDGMDSIPDWSALSLLAGNIEVVTWTDEDNAIRNVSKSAIPQDQLVQMTRDINIRSIENIDSFSLNTLISGQAIVKTAVSFDSGVTWYTRSGTVWAVIPMDLASMKADGMTPAVLNALTTVEWTELRGTSDTVRFAYLLSAEEVTDTLEVRDLVSQMDMRGTWKKAAHPTIYDYEYPFNDQLRVTIFASGDYKINY</sequence>
<reference evidence="1 2" key="1">
    <citation type="submission" date="2016-12" db="EMBL/GenBank/DDBJ databases">
        <title>Domibacillus antri genome sequencing.</title>
        <authorList>
            <person name="Verma A."/>
            <person name="Krishnamurthi S."/>
        </authorList>
    </citation>
    <scope>NUCLEOTIDE SEQUENCE [LARGE SCALE GENOMIC DNA]</scope>
    <source>
        <strain evidence="1 2">XD80</strain>
    </source>
</reference>
<dbReference type="RefSeq" id="WP_075399230.1">
    <property type="nucleotide sequence ID" value="NZ_MSDU01000034.1"/>
</dbReference>
<keyword evidence="2" id="KW-1185">Reference proteome</keyword>
<name>A0A1Q8Q329_9BACI</name>
<organism evidence="1 2">
    <name type="scientific">Domibacillus antri</name>
    <dbReference type="NCBI Taxonomy" id="1714264"/>
    <lineage>
        <taxon>Bacteria</taxon>
        <taxon>Bacillati</taxon>
        <taxon>Bacillota</taxon>
        <taxon>Bacilli</taxon>
        <taxon>Bacillales</taxon>
        <taxon>Bacillaceae</taxon>
        <taxon>Domibacillus</taxon>
    </lineage>
</organism>
<protein>
    <submittedName>
        <fullName evidence="1">Uncharacterized protein</fullName>
    </submittedName>
</protein>
<evidence type="ECO:0000313" key="1">
    <source>
        <dbReference type="EMBL" id="OLN21695.1"/>
    </source>
</evidence>
<dbReference type="EMBL" id="MSDU01000034">
    <property type="protein sequence ID" value="OLN21695.1"/>
    <property type="molecule type" value="Genomic_DNA"/>
</dbReference>
<gene>
    <name evidence="1" type="ORF">BTO30_13410</name>
</gene>
<dbReference type="STRING" id="1714264.BTO30_13410"/>